<gene>
    <name evidence="4" type="ORF">LARV_03310</name>
</gene>
<dbReference type="PROSITE" id="PS51257">
    <property type="entry name" value="PROKAR_LIPOPROTEIN"/>
    <property type="match status" value="1"/>
</dbReference>
<feature type="signal peptide" evidence="3">
    <location>
        <begin position="1"/>
        <end position="25"/>
    </location>
</feature>
<evidence type="ECO:0000313" key="5">
    <source>
        <dbReference type="Proteomes" id="UP000055060"/>
    </source>
</evidence>
<keyword evidence="5" id="KW-1185">Reference proteome</keyword>
<dbReference type="SUPFAM" id="SSF53850">
    <property type="entry name" value="Periplasmic binding protein-like II"/>
    <property type="match status" value="1"/>
</dbReference>
<evidence type="ECO:0000313" key="4">
    <source>
        <dbReference type="EMBL" id="GAP15520.1"/>
    </source>
</evidence>
<dbReference type="STRING" id="360412.LARV_03310"/>
<protein>
    <submittedName>
        <fullName evidence="4">Carbohydrate ABC transporter substrate-binding protein, CUT1 family</fullName>
    </submittedName>
</protein>
<reference evidence="4" key="1">
    <citation type="submission" date="2015-07" db="EMBL/GenBank/DDBJ databases">
        <title>Draft Genome Sequences of Anaerolinea thermolimosa IMO-1, Bellilinea caldifistulae GOMI-1, Leptolinea tardivitalis YMTK-2, Levilinea saccharolytica KIBI-1,Longilinea arvoryzae KOME-1, Previously Described as Members of the Anaerolineaceae (Chloroflexi).</title>
        <authorList>
            <person name="Sekiguchi Y."/>
            <person name="Ohashi A."/>
            <person name="Matsuura N."/>
            <person name="Tourlousse M.D."/>
        </authorList>
    </citation>
    <scope>NUCLEOTIDE SEQUENCE [LARGE SCALE GENOMIC DNA]</scope>
    <source>
        <strain evidence="4">KOME-1</strain>
    </source>
</reference>
<dbReference type="Gene3D" id="3.40.190.10">
    <property type="entry name" value="Periplasmic binding protein-like II"/>
    <property type="match status" value="2"/>
</dbReference>
<feature type="chain" id="PRO_5006633006" evidence="3">
    <location>
        <begin position="26"/>
        <end position="458"/>
    </location>
</feature>
<accession>A0A0S7BK91</accession>
<keyword evidence="3" id="KW-0732">Signal</keyword>
<dbReference type="EMBL" id="DF967972">
    <property type="protein sequence ID" value="GAP15520.1"/>
    <property type="molecule type" value="Genomic_DNA"/>
</dbReference>
<dbReference type="InterPro" id="IPR050490">
    <property type="entry name" value="Bact_solute-bd_prot1"/>
</dbReference>
<evidence type="ECO:0000256" key="2">
    <source>
        <dbReference type="ARBA" id="ARBA00022448"/>
    </source>
</evidence>
<comment type="similarity">
    <text evidence="1">Belongs to the bacterial solute-binding protein 1 family.</text>
</comment>
<dbReference type="AlphaFoldDB" id="A0A0S7BK91"/>
<organism evidence="4">
    <name type="scientific">Longilinea arvoryzae</name>
    <dbReference type="NCBI Taxonomy" id="360412"/>
    <lineage>
        <taxon>Bacteria</taxon>
        <taxon>Bacillati</taxon>
        <taxon>Chloroflexota</taxon>
        <taxon>Anaerolineae</taxon>
        <taxon>Anaerolineales</taxon>
        <taxon>Anaerolineaceae</taxon>
        <taxon>Longilinea</taxon>
    </lineage>
</organism>
<sequence>MKKYLWQLVLVLVIASMAISACGTAATATKAPSTGGTTGGQGSEQGQELADAYAGKLKGKIVTMAGPFVDNDAVKFNDSVKAFETATGIDIQYEGSKEFEASIAIRVEGGNAPDIADLPQPGLLNTLVQTGKVIDLTNVINQDWLKKNYNQSWLDMSMMTDPNGKQIMAGIWARVNGKSLVWYPKAAFDKAGYKIPTTWDEMMALTQQIADDGDTAWCIGIESGAATGWPMTDWIEETMLRTTSLENYDKWVKGELKFDSPEVRKAIDYVTKIWFNDKYVYGGRAAIATTAFGDAPKPMFDNPPKCWLHKQGNFITTFFPEDKKAGVDYDFFYLPPIDSAYGKPVLVAGDIYAMFRDAPEVRAVIQFFSTGASLEQWVKEGGAIAPYKDASLDWYTNSVDKGVAEIIQNATSLRFDGSDQMPSAVGAGSFWKEMTSYVTGSIDLDTALKEIDASWPKK</sequence>
<dbReference type="RefSeq" id="WP_075074695.1">
    <property type="nucleotide sequence ID" value="NZ_DF967972.1"/>
</dbReference>
<dbReference type="PANTHER" id="PTHR43649:SF29">
    <property type="entry name" value="OSMOPROTECTIVE COMPOUNDS-BINDING PROTEIN GGTB"/>
    <property type="match status" value="1"/>
</dbReference>
<dbReference type="OrthoDB" id="94797at2"/>
<name>A0A0S7BK91_9CHLR</name>
<evidence type="ECO:0000256" key="1">
    <source>
        <dbReference type="ARBA" id="ARBA00008520"/>
    </source>
</evidence>
<proteinExistence type="inferred from homology"/>
<dbReference type="PANTHER" id="PTHR43649">
    <property type="entry name" value="ARABINOSE-BINDING PROTEIN-RELATED"/>
    <property type="match status" value="1"/>
</dbReference>
<evidence type="ECO:0000256" key="3">
    <source>
        <dbReference type="SAM" id="SignalP"/>
    </source>
</evidence>
<dbReference type="Proteomes" id="UP000055060">
    <property type="component" value="Unassembled WGS sequence"/>
</dbReference>
<keyword evidence="2" id="KW-0813">Transport</keyword>